<accession>B7JUF7</accession>
<dbReference type="HOGENOM" id="CLU_053514_1_1_3"/>
<evidence type="ECO:0000259" key="2">
    <source>
        <dbReference type="Pfam" id="PF02698"/>
    </source>
</evidence>
<dbReference type="OrthoDB" id="9782395at2"/>
<organism evidence="3 4">
    <name type="scientific">Rippkaea orientalis (strain PCC 8801 / RF-1)</name>
    <name type="common">Cyanothece sp. (strain PCC 8801)</name>
    <dbReference type="NCBI Taxonomy" id="41431"/>
    <lineage>
        <taxon>Bacteria</taxon>
        <taxon>Bacillati</taxon>
        <taxon>Cyanobacteriota</taxon>
        <taxon>Cyanophyceae</taxon>
        <taxon>Oscillatoriophycideae</taxon>
        <taxon>Chroococcales</taxon>
        <taxon>Aphanothecaceae</taxon>
        <taxon>Rippkaea</taxon>
        <taxon>Rippkaea orientalis</taxon>
    </lineage>
</organism>
<dbReference type="EMBL" id="CP001287">
    <property type="protein sequence ID" value="ACK64537.1"/>
    <property type="molecule type" value="Genomic_DNA"/>
</dbReference>
<dbReference type="Pfam" id="PF02698">
    <property type="entry name" value="DUF218"/>
    <property type="match status" value="1"/>
</dbReference>
<dbReference type="eggNOG" id="COG1434">
    <property type="taxonomic scope" value="Bacteria"/>
</dbReference>
<dbReference type="Proteomes" id="UP000008204">
    <property type="component" value="Chromosome"/>
</dbReference>
<dbReference type="GO" id="GO:0043164">
    <property type="term" value="P:Gram-negative-bacterium-type cell wall biogenesis"/>
    <property type="evidence" value="ECO:0007669"/>
    <property type="project" value="TreeGrafter"/>
</dbReference>
<dbReference type="PANTHER" id="PTHR30336:SF4">
    <property type="entry name" value="ENVELOPE BIOGENESIS FACTOR ELYC"/>
    <property type="match status" value="1"/>
</dbReference>
<dbReference type="InterPro" id="IPR051599">
    <property type="entry name" value="Cell_Envelope_Assoc"/>
</dbReference>
<keyword evidence="1" id="KW-0472">Membrane</keyword>
<evidence type="ECO:0000256" key="1">
    <source>
        <dbReference type="SAM" id="Phobius"/>
    </source>
</evidence>
<gene>
    <name evidence="3" type="ordered locus">PCC8801_0441</name>
</gene>
<dbReference type="PANTHER" id="PTHR30336">
    <property type="entry name" value="INNER MEMBRANE PROTEIN, PROBABLE PERMEASE"/>
    <property type="match status" value="1"/>
</dbReference>
<feature type="domain" description="DUF218" evidence="2">
    <location>
        <begin position="80"/>
        <end position="255"/>
    </location>
</feature>
<keyword evidence="4" id="KW-1185">Reference proteome</keyword>
<proteinExistence type="predicted"/>
<feature type="transmembrane region" description="Helical" evidence="1">
    <location>
        <begin position="13"/>
        <end position="32"/>
    </location>
</feature>
<dbReference type="GO" id="GO:0000270">
    <property type="term" value="P:peptidoglycan metabolic process"/>
    <property type="evidence" value="ECO:0007669"/>
    <property type="project" value="TreeGrafter"/>
</dbReference>
<dbReference type="CDD" id="cd06259">
    <property type="entry name" value="YdcF-like"/>
    <property type="match status" value="1"/>
</dbReference>
<name>B7JUF7_RIPO1</name>
<evidence type="ECO:0000313" key="4">
    <source>
        <dbReference type="Proteomes" id="UP000008204"/>
    </source>
</evidence>
<dbReference type="GO" id="GO:0005886">
    <property type="term" value="C:plasma membrane"/>
    <property type="evidence" value="ECO:0007669"/>
    <property type="project" value="TreeGrafter"/>
</dbReference>
<evidence type="ECO:0000313" key="3">
    <source>
        <dbReference type="EMBL" id="ACK64537.1"/>
    </source>
</evidence>
<keyword evidence="1" id="KW-0812">Transmembrane</keyword>
<dbReference type="KEGG" id="cyp:PCC8801_0441"/>
<keyword evidence="1" id="KW-1133">Transmembrane helix</keyword>
<sequence length="265" mass="29436">MTNFLFLSKILPLFLYPLGLSCLLLLVALILFWKRPNWTPFPVAFALVILLISSNAWVSSALIQSLEQQISPPVIIPQAEVIVVLGGATKSPVKPRPMVDVNEHGDRLFYAAKLYLDQKAPLIIASGGRISWSGNSRPESEDMAQLLQMLGVPSQAIIQEPNSLNTYENAINVKQILDNLGIKKVLLVTSAFHLPRARLIFEKLGINVIGTPTDYFVTEIDETNNQTSIEGFILGLLPDAHRLSLTTLALKEYIGTFIYRLKGWL</sequence>
<dbReference type="RefSeq" id="WP_012593814.1">
    <property type="nucleotide sequence ID" value="NC_011726.1"/>
</dbReference>
<dbReference type="InterPro" id="IPR003848">
    <property type="entry name" value="DUF218"/>
</dbReference>
<reference evidence="4" key="1">
    <citation type="journal article" date="2011" name="MBio">
        <title>Novel metabolic attributes of the genus Cyanothece, comprising a group of unicellular nitrogen-fixing Cyanobacteria.</title>
        <authorList>
            <person name="Bandyopadhyay A."/>
            <person name="Elvitigala T."/>
            <person name="Welsh E."/>
            <person name="Stockel J."/>
            <person name="Liberton M."/>
            <person name="Min H."/>
            <person name="Sherman L.A."/>
            <person name="Pakrasi H.B."/>
        </authorList>
    </citation>
    <scope>NUCLEOTIDE SEQUENCE [LARGE SCALE GENOMIC DNA]</scope>
    <source>
        <strain evidence="4">PCC 8801</strain>
    </source>
</reference>
<protein>
    <recommendedName>
        <fullName evidence="2">DUF218 domain-containing protein</fullName>
    </recommendedName>
</protein>
<feature type="transmembrane region" description="Helical" evidence="1">
    <location>
        <begin position="44"/>
        <end position="63"/>
    </location>
</feature>
<dbReference type="InterPro" id="IPR014729">
    <property type="entry name" value="Rossmann-like_a/b/a_fold"/>
</dbReference>
<dbReference type="Gene3D" id="3.40.50.620">
    <property type="entry name" value="HUPs"/>
    <property type="match status" value="1"/>
</dbReference>
<dbReference type="AlphaFoldDB" id="B7JUF7"/>
<dbReference type="STRING" id="41431.PCC8801_0441"/>